<evidence type="ECO:0000256" key="3">
    <source>
        <dbReference type="ARBA" id="ARBA00022833"/>
    </source>
</evidence>
<dbReference type="InterPro" id="IPR035896">
    <property type="entry name" value="AN1-like_Znf"/>
</dbReference>
<sequence length="103" mass="11626">MTSHVHKKQKTEDPDEEESASESEVPVGTSAETEKNPKAKKNRCFICRKKVGLIGFDCRCGNLFCSIHRYSDGHNCPFDYKADAVERLKKENPLVAGEKIKKI</sequence>
<evidence type="ECO:0000256" key="5">
    <source>
        <dbReference type="SAM" id="MobiDB-lite"/>
    </source>
</evidence>
<dbReference type="PROSITE" id="PS51039">
    <property type="entry name" value="ZF_AN1"/>
    <property type="match status" value="1"/>
</dbReference>
<proteinExistence type="predicted"/>
<dbReference type="PANTHER" id="PTHR10634:SF27">
    <property type="entry name" value="AN1-TYPE ZINC FINGER PROTEIN 6 ISOFORM 1"/>
    <property type="match status" value="1"/>
</dbReference>
<feature type="domain" description="AN1-type" evidence="6">
    <location>
        <begin position="38"/>
        <end position="84"/>
    </location>
</feature>
<dbReference type="InterPro" id="IPR050652">
    <property type="entry name" value="AN1_A20_ZnFinger"/>
</dbReference>
<evidence type="ECO:0000313" key="7">
    <source>
        <dbReference type="EMBL" id="CAB1441966.1"/>
    </source>
</evidence>
<name>A0A9N7V0T8_PLEPL</name>
<dbReference type="Gene3D" id="4.10.1110.10">
    <property type="entry name" value="AN1-like Zinc finger"/>
    <property type="match status" value="1"/>
</dbReference>
<protein>
    <recommendedName>
        <fullName evidence="6">AN1-type domain-containing protein</fullName>
    </recommendedName>
</protein>
<gene>
    <name evidence="7" type="ORF">PLEPLA_LOCUS29681</name>
</gene>
<evidence type="ECO:0000256" key="4">
    <source>
        <dbReference type="PROSITE-ProRule" id="PRU00449"/>
    </source>
</evidence>
<dbReference type="SUPFAM" id="SSF118310">
    <property type="entry name" value="AN1-like Zinc finger"/>
    <property type="match status" value="1"/>
</dbReference>
<dbReference type="Pfam" id="PF01428">
    <property type="entry name" value="zf-AN1"/>
    <property type="match status" value="1"/>
</dbReference>
<dbReference type="PANTHER" id="PTHR10634">
    <property type="entry name" value="AN1-TYPE ZINC FINGER PROTEIN"/>
    <property type="match status" value="1"/>
</dbReference>
<keyword evidence="8" id="KW-1185">Reference proteome</keyword>
<dbReference type="InterPro" id="IPR000058">
    <property type="entry name" value="Znf_AN1"/>
</dbReference>
<reference evidence="7" key="1">
    <citation type="submission" date="2020-03" db="EMBL/GenBank/DDBJ databases">
        <authorList>
            <person name="Weist P."/>
        </authorList>
    </citation>
    <scope>NUCLEOTIDE SEQUENCE</scope>
</reference>
<evidence type="ECO:0000313" key="8">
    <source>
        <dbReference type="Proteomes" id="UP001153269"/>
    </source>
</evidence>
<accession>A0A9N7V0T8</accession>
<keyword evidence="2 4" id="KW-0863">Zinc-finger</keyword>
<dbReference type="Proteomes" id="UP001153269">
    <property type="component" value="Unassembled WGS sequence"/>
</dbReference>
<dbReference type="GO" id="GO:0008270">
    <property type="term" value="F:zinc ion binding"/>
    <property type="evidence" value="ECO:0007669"/>
    <property type="project" value="UniProtKB-KW"/>
</dbReference>
<feature type="region of interest" description="Disordered" evidence="5">
    <location>
        <begin position="1"/>
        <end position="39"/>
    </location>
</feature>
<dbReference type="EMBL" id="CADEAL010002747">
    <property type="protein sequence ID" value="CAB1441966.1"/>
    <property type="molecule type" value="Genomic_DNA"/>
</dbReference>
<dbReference type="FunFam" id="4.10.1110.10:FF:000001">
    <property type="entry name" value="Zinc finger AN1-type containing 6"/>
    <property type="match status" value="1"/>
</dbReference>
<organism evidence="7 8">
    <name type="scientific">Pleuronectes platessa</name>
    <name type="common">European plaice</name>
    <dbReference type="NCBI Taxonomy" id="8262"/>
    <lineage>
        <taxon>Eukaryota</taxon>
        <taxon>Metazoa</taxon>
        <taxon>Chordata</taxon>
        <taxon>Craniata</taxon>
        <taxon>Vertebrata</taxon>
        <taxon>Euteleostomi</taxon>
        <taxon>Actinopterygii</taxon>
        <taxon>Neopterygii</taxon>
        <taxon>Teleostei</taxon>
        <taxon>Neoteleostei</taxon>
        <taxon>Acanthomorphata</taxon>
        <taxon>Carangaria</taxon>
        <taxon>Pleuronectiformes</taxon>
        <taxon>Pleuronectoidei</taxon>
        <taxon>Pleuronectidae</taxon>
        <taxon>Pleuronectes</taxon>
    </lineage>
</organism>
<evidence type="ECO:0000259" key="6">
    <source>
        <dbReference type="PROSITE" id="PS51039"/>
    </source>
</evidence>
<keyword evidence="3" id="KW-0862">Zinc</keyword>
<dbReference type="AlphaFoldDB" id="A0A9N7V0T8"/>
<evidence type="ECO:0000256" key="2">
    <source>
        <dbReference type="ARBA" id="ARBA00022771"/>
    </source>
</evidence>
<evidence type="ECO:0000256" key="1">
    <source>
        <dbReference type="ARBA" id="ARBA00022723"/>
    </source>
</evidence>
<comment type="caution">
    <text evidence="7">The sequence shown here is derived from an EMBL/GenBank/DDBJ whole genome shotgun (WGS) entry which is preliminary data.</text>
</comment>
<dbReference type="SMART" id="SM00154">
    <property type="entry name" value="ZnF_AN1"/>
    <property type="match status" value="1"/>
</dbReference>
<keyword evidence="1" id="KW-0479">Metal-binding</keyword>